<dbReference type="InterPro" id="IPR012327">
    <property type="entry name" value="MeTrfase_D12"/>
</dbReference>
<keyword evidence="4" id="KW-0808">Transferase</keyword>
<evidence type="ECO:0000313" key="8">
    <source>
        <dbReference type="Proteomes" id="UP001596015"/>
    </source>
</evidence>
<organism evidence="7 8">
    <name type="scientific">Chromohalobacter beijerinckii</name>
    <dbReference type="NCBI Taxonomy" id="86179"/>
    <lineage>
        <taxon>Bacteria</taxon>
        <taxon>Pseudomonadati</taxon>
        <taxon>Pseudomonadota</taxon>
        <taxon>Gammaproteobacteria</taxon>
        <taxon>Oceanospirillales</taxon>
        <taxon>Halomonadaceae</taxon>
        <taxon>Chromohalobacter</taxon>
    </lineage>
</organism>
<dbReference type="GO" id="GO:0032259">
    <property type="term" value="P:methylation"/>
    <property type="evidence" value="ECO:0007669"/>
    <property type="project" value="UniProtKB-KW"/>
</dbReference>
<proteinExistence type="inferred from homology"/>
<accession>A0ABV8X954</accession>
<evidence type="ECO:0000256" key="5">
    <source>
        <dbReference type="ARBA" id="ARBA00022691"/>
    </source>
</evidence>
<dbReference type="InterPro" id="IPR029063">
    <property type="entry name" value="SAM-dependent_MTases_sf"/>
</dbReference>
<dbReference type="PRINTS" id="PR00505">
    <property type="entry name" value="D12N6MTFRASE"/>
</dbReference>
<comment type="caution">
    <text evidence="7">The sequence shown here is derived from an EMBL/GenBank/DDBJ whole genome shotgun (WGS) entry which is preliminary data.</text>
</comment>
<dbReference type="PIRSF" id="PIRSF000398">
    <property type="entry name" value="M_m6A_EcoRV"/>
    <property type="match status" value="1"/>
</dbReference>
<dbReference type="SUPFAM" id="SSF53335">
    <property type="entry name" value="S-adenosyl-L-methionine-dependent methyltransferases"/>
    <property type="match status" value="1"/>
</dbReference>
<keyword evidence="8" id="KW-1185">Reference proteome</keyword>
<dbReference type="Gene3D" id="1.10.1020.10">
    <property type="entry name" value="Adenine-specific Methyltransferase, Domain 2"/>
    <property type="match status" value="1"/>
</dbReference>
<keyword evidence="5" id="KW-0949">S-adenosyl-L-methionine</keyword>
<dbReference type="EC" id="2.1.1.72" evidence="2"/>
<evidence type="ECO:0000256" key="2">
    <source>
        <dbReference type="ARBA" id="ARBA00011900"/>
    </source>
</evidence>
<dbReference type="InterPro" id="IPR023095">
    <property type="entry name" value="Ade_MeTrfase_dom_2"/>
</dbReference>
<dbReference type="NCBIfam" id="TIGR00571">
    <property type="entry name" value="dam"/>
    <property type="match status" value="1"/>
</dbReference>
<dbReference type="Proteomes" id="UP001596015">
    <property type="component" value="Unassembled WGS sequence"/>
</dbReference>
<dbReference type="Gene3D" id="3.40.50.150">
    <property type="entry name" value="Vaccinia Virus protein VP39"/>
    <property type="match status" value="1"/>
</dbReference>
<dbReference type="RefSeq" id="WP_246941956.1">
    <property type="nucleotide sequence ID" value="NZ_JAKGAK010000015.1"/>
</dbReference>
<reference evidence="8" key="1">
    <citation type="journal article" date="2019" name="Int. J. Syst. Evol. Microbiol.">
        <title>The Global Catalogue of Microorganisms (GCM) 10K type strain sequencing project: providing services to taxonomists for standard genome sequencing and annotation.</title>
        <authorList>
            <consortium name="The Broad Institute Genomics Platform"/>
            <consortium name="The Broad Institute Genome Sequencing Center for Infectious Disease"/>
            <person name="Wu L."/>
            <person name="Ma J."/>
        </authorList>
    </citation>
    <scope>NUCLEOTIDE SEQUENCE [LARGE SCALE GENOMIC DNA]</scope>
    <source>
        <strain evidence="8">CCUG 49679</strain>
    </source>
</reference>
<dbReference type="InterPro" id="IPR012263">
    <property type="entry name" value="M_m6A_EcoRV"/>
</dbReference>
<evidence type="ECO:0000256" key="1">
    <source>
        <dbReference type="ARBA" id="ARBA00006594"/>
    </source>
</evidence>
<name>A0ABV8X954_9GAMM</name>
<dbReference type="PANTHER" id="PTHR30481">
    <property type="entry name" value="DNA ADENINE METHYLASE"/>
    <property type="match status" value="1"/>
</dbReference>
<sequence>MNSNVSSACSGSIAPFLKWAGGKRWLVHKHGNLFPDFSGRYIEPFLGSGAVFFHLKPEDAVISDSNSWLIDTYVALRDDWQSVFELLKKHQHKHSKNYYYEMRAFSLEDKIERAAQFIYLNRTCWNGLFRVNLSGKFNVPIGTKSNVLLEDGFLEISEILSNANILNVDFEKVVDLAVEGDFLFVDPPYTVKHNLNGFVKYNEKIFSWDDQERLFYSLRRAKERGVKIMLTNANHSSILSLYEGFFDIQEIERASVISANKDFRSRTTELLIS</sequence>
<dbReference type="EMBL" id="JBHSEO010000006">
    <property type="protein sequence ID" value="MFC4414993.1"/>
    <property type="molecule type" value="Genomic_DNA"/>
</dbReference>
<comment type="catalytic activity">
    <reaction evidence="6">
        <text>a 2'-deoxyadenosine in DNA + S-adenosyl-L-methionine = an N(6)-methyl-2'-deoxyadenosine in DNA + S-adenosyl-L-homocysteine + H(+)</text>
        <dbReference type="Rhea" id="RHEA:15197"/>
        <dbReference type="Rhea" id="RHEA-COMP:12418"/>
        <dbReference type="Rhea" id="RHEA-COMP:12419"/>
        <dbReference type="ChEBI" id="CHEBI:15378"/>
        <dbReference type="ChEBI" id="CHEBI:57856"/>
        <dbReference type="ChEBI" id="CHEBI:59789"/>
        <dbReference type="ChEBI" id="CHEBI:90615"/>
        <dbReference type="ChEBI" id="CHEBI:90616"/>
        <dbReference type="EC" id="2.1.1.72"/>
    </reaction>
</comment>
<keyword evidence="3 7" id="KW-0489">Methyltransferase</keyword>
<evidence type="ECO:0000256" key="4">
    <source>
        <dbReference type="ARBA" id="ARBA00022679"/>
    </source>
</evidence>
<dbReference type="GO" id="GO:0008168">
    <property type="term" value="F:methyltransferase activity"/>
    <property type="evidence" value="ECO:0007669"/>
    <property type="project" value="UniProtKB-KW"/>
</dbReference>
<dbReference type="Pfam" id="PF02086">
    <property type="entry name" value="MethyltransfD12"/>
    <property type="match status" value="1"/>
</dbReference>
<protein>
    <recommendedName>
        <fullName evidence="2">site-specific DNA-methyltransferase (adenine-specific)</fullName>
        <ecNumber evidence="2">2.1.1.72</ecNumber>
    </recommendedName>
</protein>
<gene>
    <name evidence="7" type="ORF">ACFO0E_00975</name>
</gene>
<dbReference type="PANTHER" id="PTHR30481:SF3">
    <property type="entry name" value="DNA ADENINE METHYLASE"/>
    <property type="match status" value="1"/>
</dbReference>
<comment type="similarity">
    <text evidence="1">Belongs to the N(4)/N(6)-methyltransferase family.</text>
</comment>
<evidence type="ECO:0000313" key="7">
    <source>
        <dbReference type="EMBL" id="MFC4414993.1"/>
    </source>
</evidence>
<evidence type="ECO:0000256" key="6">
    <source>
        <dbReference type="ARBA" id="ARBA00047942"/>
    </source>
</evidence>
<evidence type="ECO:0000256" key="3">
    <source>
        <dbReference type="ARBA" id="ARBA00022603"/>
    </source>
</evidence>